<protein>
    <submittedName>
        <fullName evidence="1">(northern house mosquito) hypothetical protein</fullName>
    </submittedName>
</protein>
<dbReference type="AlphaFoldDB" id="A0A8D7ZW19"/>
<dbReference type="EMBL" id="HBUE01001417">
    <property type="protein sequence ID" value="CAG6443812.1"/>
    <property type="molecule type" value="Transcribed_RNA"/>
</dbReference>
<evidence type="ECO:0000313" key="1">
    <source>
        <dbReference type="EMBL" id="CAG6443812.1"/>
    </source>
</evidence>
<accession>A0A8D7ZW19</accession>
<name>A0A8D7ZW19_CULPI</name>
<reference evidence="1" key="1">
    <citation type="submission" date="2021-05" db="EMBL/GenBank/DDBJ databases">
        <authorList>
            <person name="Alioto T."/>
            <person name="Alioto T."/>
            <person name="Gomez Garrido J."/>
        </authorList>
    </citation>
    <scope>NUCLEOTIDE SEQUENCE</scope>
</reference>
<sequence length="155" mass="17909">MRPPAPLINVTVANKQEEYNHPQHVHRNVGHKVQPLVILHGPREHVQSKRDDHCNEDQHRQPKPLVVQLGVGTDGVLRLVDNFVDLQLSLHQQNHVHHHQQRHRQEEVQQIGGLIFVTDGTSPESKRWLEFLFQNVQIVQRQTDGQVSPRKTPPV</sequence>
<proteinExistence type="predicted"/>
<organism evidence="1">
    <name type="scientific">Culex pipiens</name>
    <name type="common">House mosquito</name>
    <dbReference type="NCBI Taxonomy" id="7175"/>
    <lineage>
        <taxon>Eukaryota</taxon>
        <taxon>Metazoa</taxon>
        <taxon>Ecdysozoa</taxon>
        <taxon>Arthropoda</taxon>
        <taxon>Hexapoda</taxon>
        <taxon>Insecta</taxon>
        <taxon>Pterygota</taxon>
        <taxon>Neoptera</taxon>
        <taxon>Endopterygota</taxon>
        <taxon>Diptera</taxon>
        <taxon>Nematocera</taxon>
        <taxon>Culicoidea</taxon>
        <taxon>Culicidae</taxon>
        <taxon>Culicinae</taxon>
        <taxon>Culicini</taxon>
        <taxon>Culex</taxon>
        <taxon>Culex</taxon>
    </lineage>
</organism>